<evidence type="ECO:0000256" key="1">
    <source>
        <dbReference type="ARBA" id="ARBA00022679"/>
    </source>
</evidence>
<dbReference type="PANTHER" id="PTHR46401:SF2">
    <property type="entry name" value="GLYCOSYLTRANSFERASE WBBK-RELATED"/>
    <property type="match status" value="1"/>
</dbReference>
<keyword evidence="4" id="KW-1185">Reference proteome</keyword>
<dbReference type="InterPro" id="IPR001296">
    <property type="entry name" value="Glyco_trans_1"/>
</dbReference>
<proteinExistence type="predicted"/>
<dbReference type="EMBL" id="BMHE01000005">
    <property type="protein sequence ID" value="GGI46242.1"/>
    <property type="molecule type" value="Genomic_DNA"/>
</dbReference>
<name>A0ABQ2BS26_9BACL</name>
<gene>
    <name evidence="3" type="ORF">GCM10008018_16140</name>
</gene>
<evidence type="ECO:0000313" key="3">
    <source>
        <dbReference type="EMBL" id="GGI46242.1"/>
    </source>
</evidence>
<dbReference type="Gene3D" id="3.40.50.2000">
    <property type="entry name" value="Glycogen Phosphorylase B"/>
    <property type="match status" value="2"/>
</dbReference>
<evidence type="ECO:0000313" key="4">
    <source>
        <dbReference type="Proteomes" id="UP000615455"/>
    </source>
</evidence>
<evidence type="ECO:0000259" key="2">
    <source>
        <dbReference type="Pfam" id="PF00534"/>
    </source>
</evidence>
<accession>A0ABQ2BS26</accession>
<dbReference type="Proteomes" id="UP000615455">
    <property type="component" value="Unassembled WGS sequence"/>
</dbReference>
<organism evidence="3 4">
    <name type="scientific">Paenibacillus marchantiophytorum</name>
    <dbReference type="NCBI Taxonomy" id="1619310"/>
    <lineage>
        <taxon>Bacteria</taxon>
        <taxon>Bacillati</taxon>
        <taxon>Bacillota</taxon>
        <taxon>Bacilli</taxon>
        <taxon>Bacillales</taxon>
        <taxon>Paenibacillaceae</taxon>
        <taxon>Paenibacillus</taxon>
    </lineage>
</organism>
<dbReference type="RefSeq" id="WP_189010061.1">
    <property type="nucleotide sequence ID" value="NZ_BMHE01000005.1"/>
</dbReference>
<comment type="caution">
    <text evidence="3">The sequence shown here is derived from an EMBL/GenBank/DDBJ whole genome shotgun (WGS) entry which is preliminary data.</text>
</comment>
<dbReference type="PANTHER" id="PTHR46401">
    <property type="entry name" value="GLYCOSYLTRANSFERASE WBBK-RELATED"/>
    <property type="match status" value="1"/>
</dbReference>
<feature type="domain" description="Glycosyl transferase family 1" evidence="2">
    <location>
        <begin position="201"/>
        <end position="351"/>
    </location>
</feature>
<dbReference type="Pfam" id="PF00534">
    <property type="entry name" value="Glycos_transf_1"/>
    <property type="match status" value="1"/>
</dbReference>
<sequence length="388" mass="44382">MKIGFDVSQTAEDMAGCGFFSKQIISHLLEMDKENQYILYPLFYGYRHPDYKKAFQSNQQNVSNYFVNSSLNNFNQKWEDNLDKSELLGNPDIIHSNNFSFPSNVSAKKVMTIYDLGYLDCPEYTTEANRLVCLEGAFEASIYADHIVTISEFSKQCFMKYFPHYPEKRISVLYLGSRPTLKKITDTESIEKVKNKFGLCESFWLGVGTIEPRKNYRLLLEAYAQLVKDQNESKPLYIAGGKGWMEQDIQDRINDLGISDKIQFLGYVSDDELSVLYSKCFAFIYPSLYEGFGLPVLEAMSCGAPVITSNISSIPEVVGNAGLLINPIEVKSLLEAMVTIESNNDLRNELILKSEIQAQKFSWYTAAEQMLDIYQKVMITESWYKKNQ</sequence>
<dbReference type="CDD" id="cd03809">
    <property type="entry name" value="GT4_MtfB-like"/>
    <property type="match status" value="1"/>
</dbReference>
<protein>
    <submittedName>
        <fullName evidence="3">Glycosyl transferase family 1</fullName>
    </submittedName>
</protein>
<dbReference type="GO" id="GO:0016740">
    <property type="term" value="F:transferase activity"/>
    <property type="evidence" value="ECO:0007669"/>
    <property type="project" value="UniProtKB-KW"/>
</dbReference>
<reference evidence="4" key="1">
    <citation type="journal article" date="2019" name="Int. J. Syst. Evol. Microbiol.">
        <title>The Global Catalogue of Microorganisms (GCM) 10K type strain sequencing project: providing services to taxonomists for standard genome sequencing and annotation.</title>
        <authorList>
            <consortium name="The Broad Institute Genomics Platform"/>
            <consortium name="The Broad Institute Genome Sequencing Center for Infectious Disease"/>
            <person name="Wu L."/>
            <person name="Ma J."/>
        </authorList>
    </citation>
    <scope>NUCLEOTIDE SEQUENCE [LARGE SCALE GENOMIC DNA]</scope>
    <source>
        <strain evidence="4">CGMCC 1.15043</strain>
    </source>
</reference>
<keyword evidence="1 3" id="KW-0808">Transferase</keyword>
<dbReference type="SUPFAM" id="SSF53756">
    <property type="entry name" value="UDP-Glycosyltransferase/glycogen phosphorylase"/>
    <property type="match status" value="1"/>
</dbReference>